<protein>
    <recommendedName>
        <fullName evidence="2">galactosylceramidase</fullName>
        <ecNumber evidence="2">3.2.1.46</ecNumber>
    </recommendedName>
    <alternativeName>
        <fullName evidence="5">Galactosylceramidase</fullName>
    </alternativeName>
</protein>
<dbReference type="PANTHER" id="PTHR15172">
    <property type="entry name" value="GALACTOCEREBROSIDASE"/>
    <property type="match status" value="1"/>
</dbReference>
<keyword evidence="3" id="KW-0746">Sphingolipid metabolism</keyword>
<gene>
    <name evidence="7" type="ORF">SAMN05216552_1010194</name>
</gene>
<dbReference type="AlphaFoldDB" id="A0A1I7JA68"/>
<evidence type="ECO:0000256" key="4">
    <source>
        <dbReference type="ARBA" id="ARBA00022963"/>
    </source>
</evidence>
<dbReference type="EMBL" id="FPBO01000010">
    <property type="protein sequence ID" value="SFU82011.1"/>
    <property type="molecule type" value="Genomic_DNA"/>
</dbReference>
<dbReference type="OrthoDB" id="9806701at2"/>
<keyword evidence="8" id="KW-1185">Reference proteome</keyword>
<dbReference type="PRINTS" id="PR00850">
    <property type="entry name" value="GLHYDRLASE59"/>
</dbReference>
<proteinExistence type="inferred from homology"/>
<keyword evidence="4" id="KW-0443">Lipid metabolism</keyword>
<evidence type="ECO:0000256" key="5">
    <source>
        <dbReference type="ARBA" id="ARBA00033098"/>
    </source>
</evidence>
<dbReference type="InterPro" id="IPR013785">
    <property type="entry name" value="Aldolase_TIM"/>
</dbReference>
<dbReference type="GO" id="GO:0004336">
    <property type="term" value="F:galactosylceramidase activity"/>
    <property type="evidence" value="ECO:0007669"/>
    <property type="project" value="UniProtKB-EC"/>
</dbReference>
<dbReference type="EC" id="3.2.1.46" evidence="2"/>
<dbReference type="PANTHER" id="PTHR15172:SF1">
    <property type="entry name" value="GALACTOCEREBROSIDASE"/>
    <property type="match status" value="1"/>
</dbReference>
<accession>A0A1I7JA68</accession>
<dbReference type="Gene3D" id="3.20.20.80">
    <property type="entry name" value="Glycosidases"/>
    <property type="match status" value="1"/>
</dbReference>
<dbReference type="Pfam" id="PF02057">
    <property type="entry name" value="Glyco_hydro_59"/>
    <property type="match status" value="1"/>
</dbReference>
<name>A0A1I7JA68_9BURK</name>
<evidence type="ECO:0000313" key="8">
    <source>
        <dbReference type="Proteomes" id="UP000199391"/>
    </source>
</evidence>
<dbReference type="InterPro" id="IPR017853">
    <property type="entry name" value="GH"/>
</dbReference>
<dbReference type="Gene3D" id="3.20.20.70">
    <property type="entry name" value="Aldolase class I"/>
    <property type="match status" value="1"/>
</dbReference>
<dbReference type="STRING" id="1035707.SAMN05216552_1010194"/>
<dbReference type="RefSeq" id="WP_093556021.1">
    <property type="nucleotide sequence ID" value="NZ_FPBO01000010.1"/>
</dbReference>
<comment type="similarity">
    <text evidence="1">Belongs to the glycosyl hydrolase 59 family.</text>
</comment>
<evidence type="ECO:0000256" key="3">
    <source>
        <dbReference type="ARBA" id="ARBA00022919"/>
    </source>
</evidence>
<dbReference type="GO" id="GO:0005764">
    <property type="term" value="C:lysosome"/>
    <property type="evidence" value="ECO:0007669"/>
    <property type="project" value="TreeGrafter"/>
</dbReference>
<evidence type="ECO:0000313" key="7">
    <source>
        <dbReference type="EMBL" id="SFU82011.1"/>
    </source>
</evidence>
<dbReference type="Proteomes" id="UP000199391">
    <property type="component" value="Unassembled WGS sequence"/>
</dbReference>
<dbReference type="InterPro" id="IPR001286">
    <property type="entry name" value="Glyco_hydro_59"/>
</dbReference>
<dbReference type="GO" id="GO:0016020">
    <property type="term" value="C:membrane"/>
    <property type="evidence" value="ECO:0007669"/>
    <property type="project" value="GOC"/>
</dbReference>
<keyword evidence="4" id="KW-0442">Lipid degradation</keyword>
<evidence type="ECO:0000256" key="1">
    <source>
        <dbReference type="ARBA" id="ARBA00005637"/>
    </source>
</evidence>
<dbReference type="SUPFAM" id="SSF51445">
    <property type="entry name" value="(Trans)glycosidases"/>
    <property type="match status" value="1"/>
</dbReference>
<reference evidence="8" key="1">
    <citation type="submission" date="2016-10" db="EMBL/GenBank/DDBJ databases">
        <authorList>
            <person name="Varghese N."/>
            <person name="Submissions S."/>
        </authorList>
    </citation>
    <scope>NUCLEOTIDE SEQUENCE [LARGE SCALE GENOMIC DNA]</scope>
    <source>
        <strain evidence="8">CGMCC 1.11014</strain>
    </source>
</reference>
<evidence type="ECO:0000256" key="2">
    <source>
        <dbReference type="ARBA" id="ARBA00012657"/>
    </source>
</evidence>
<dbReference type="InterPro" id="IPR049161">
    <property type="entry name" value="GH59_cat"/>
</dbReference>
<sequence length="724" mass="79301">MREHIYWPLLIAALTVLPAGMAAAESSGIQRIELKGDAGGKRFDGIGIVDGGGATSVLLKDYPEPQRSQILDLMYKPKFGASVSALLVEIPGDGNSTQGSMPSHMHTRNDLDYTRGYTWWVMREAKNRNPALTLDATAWSGPGWLGDNGKRFPQQGRNANEPEFFSPDAADYYVSWLKGVRAVYGLELDAIGSRNEKGVSYDFVKTLRARLNANGYGNVKIHSFDNWYNPNKYDFVKDMPGDKELRDAIDIISAHVNVLDKYKVPPAVREAAASMGKPLWNTEGHVYIAGYEGAIGVVRAFNENYIHNGITKIVNWYGIAGLYTTEPYNGEKEAAIRANWPWSGHYRVNPHVWAYAHYGQFTEAGWTYLNGASGELAGGGSFVTLMSPHKDFSVIIETREAKAPQQLRLEVGGGLSTQDLSVWRSNEKEQFVRLADLRPQQGVVTLALDPNSIYSLTTTRGQQKGEFPDVPALKAFPFPYRETFEQYARPKEWGHLPRYFADIADAFELASCPGGKGKCLRQAVPVPTHSWAPEWKPYTIIGDDQWSDYEVSADVYLNPGDTAGVMGRINHVGTGFGVVPKGYFLQLSESGQIELVVVRGPADKKALVGDAEQQALIKARNEASEGGEKVLAVAQVPGVGAKRWHHLKLQFKGAAITGYVDGKPVLTATDGLYGKGMAGLMAGADAQKLSMPYFDNVTVNQVNGPLPGPAAALPGQGPIYRRPK</sequence>
<organism evidence="7 8">
    <name type="scientific">Pseudoduganella namucuonensis</name>
    <dbReference type="NCBI Taxonomy" id="1035707"/>
    <lineage>
        <taxon>Bacteria</taxon>
        <taxon>Pseudomonadati</taxon>
        <taxon>Pseudomonadota</taxon>
        <taxon>Betaproteobacteria</taxon>
        <taxon>Burkholderiales</taxon>
        <taxon>Oxalobacteraceae</taxon>
        <taxon>Telluria group</taxon>
        <taxon>Pseudoduganella</taxon>
    </lineage>
</organism>
<dbReference type="GO" id="GO:0006683">
    <property type="term" value="P:galactosylceramide catabolic process"/>
    <property type="evidence" value="ECO:0007669"/>
    <property type="project" value="InterPro"/>
</dbReference>
<dbReference type="Gene3D" id="2.60.120.560">
    <property type="entry name" value="Exo-inulinase, domain 1"/>
    <property type="match status" value="1"/>
</dbReference>
<feature type="domain" description="Glycosyl hydrolase family 59 catalytic" evidence="6">
    <location>
        <begin position="43"/>
        <end position="360"/>
    </location>
</feature>
<evidence type="ECO:0000259" key="6">
    <source>
        <dbReference type="Pfam" id="PF02057"/>
    </source>
</evidence>